<dbReference type="STRING" id="183.GCA_002009735_02093"/>
<keyword evidence="3" id="KW-1185">Reference proteome</keyword>
<sequence>MINANPIKSLDGGRIIDAFETLWGDPLILKGEGTDAWRSFRFPPGTRIRLATQRIMSRTRVPDRNGSIKEMSGYDDFSVDIDLDLVLPAYSDLLPNPEGPGLAETADSVADYLGIQSIVDALIKLKNIWQIESRLVVDNERMNALGIEYLVLERFTIPDNPTYSHQPVQITAYSDTDYELLLTESKTGGTP</sequence>
<organism evidence="2 3">
    <name type="scientific">Leptonema illini DSM 21528</name>
    <dbReference type="NCBI Taxonomy" id="929563"/>
    <lineage>
        <taxon>Bacteria</taxon>
        <taxon>Pseudomonadati</taxon>
        <taxon>Spirochaetota</taxon>
        <taxon>Spirochaetia</taxon>
        <taxon>Leptospirales</taxon>
        <taxon>Leptospiraceae</taxon>
        <taxon>Leptonema</taxon>
    </lineage>
</organism>
<protein>
    <recommendedName>
        <fullName evidence="1">DUF6046 domain-containing protein</fullName>
    </recommendedName>
</protein>
<proteinExistence type="predicted"/>
<dbReference type="Proteomes" id="UP000005737">
    <property type="component" value="Unassembled WGS sequence"/>
</dbReference>
<reference evidence="2 3" key="1">
    <citation type="submission" date="2011-10" db="EMBL/GenBank/DDBJ databases">
        <title>The Improved High-Quality Draft genome of Leptonema illini DSM 21528.</title>
        <authorList>
            <consortium name="US DOE Joint Genome Institute (JGI-PGF)"/>
            <person name="Lucas S."/>
            <person name="Copeland A."/>
            <person name="Lapidus A."/>
            <person name="Glavina del Rio T."/>
            <person name="Dalin E."/>
            <person name="Tice H."/>
            <person name="Bruce D."/>
            <person name="Goodwin L."/>
            <person name="Pitluck S."/>
            <person name="Peters L."/>
            <person name="Mikhailova N."/>
            <person name="Held B."/>
            <person name="Kyrpides N."/>
            <person name="Mavromatis K."/>
            <person name="Ivanova N."/>
            <person name="Markowitz V."/>
            <person name="Cheng J.-F."/>
            <person name="Hugenholtz P."/>
            <person name="Woyke T."/>
            <person name="Wu D."/>
            <person name="Gronow S."/>
            <person name="Wellnitz S."/>
            <person name="Brambilla E.-M."/>
            <person name="Klenk H.-P."/>
            <person name="Eisen J.A."/>
        </authorList>
    </citation>
    <scope>NUCLEOTIDE SEQUENCE [LARGE SCALE GENOMIC DNA]</scope>
    <source>
        <strain evidence="2 3">DSM 21528</strain>
    </source>
</reference>
<evidence type="ECO:0000313" key="3">
    <source>
        <dbReference type="Proteomes" id="UP000005737"/>
    </source>
</evidence>
<feature type="domain" description="DUF6046" evidence="1">
    <location>
        <begin position="121"/>
        <end position="184"/>
    </location>
</feature>
<dbReference type="HOGENOM" id="CLU_1419912_0_0_12"/>
<evidence type="ECO:0000313" key="2">
    <source>
        <dbReference type="EMBL" id="EHQ08317.1"/>
    </source>
</evidence>
<dbReference type="EMBL" id="JH597773">
    <property type="protein sequence ID" value="EHQ08317.1"/>
    <property type="molecule type" value="Genomic_DNA"/>
</dbReference>
<accession>H2CL66</accession>
<name>H2CL66_9LEPT</name>
<dbReference type="Pfam" id="PF19512">
    <property type="entry name" value="DUF6046"/>
    <property type="match status" value="1"/>
</dbReference>
<evidence type="ECO:0000259" key="1">
    <source>
        <dbReference type="Pfam" id="PF19512"/>
    </source>
</evidence>
<dbReference type="InterPro" id="IPR046109">
    <property type="entry name" value="DUF6046"/>
</dbReference>
<gene>
    <name evidence="2" type="ORF">Lepil_3660</name>
</gene>
<dbReference type="AlphaFoldDB" id="H2CL66"/>
<dbReference type="RefSeq" id="WP_002774875.1">
    <property type="nucleotide sequence ID" value="NZ_JH597773.1"/>
</dbReference>